<proteinExistence type="predicted"/>
<evidence type="ECO:0000313" key="4">
    <source>
        <dbReference type="Proteomes" id="UP000078084"/>
    </source>
</evidence>
<feature type="domain" description="FAS1-like dehydratase" evidence="1">
    <location>
        <begin position="11"/>
        <end position="142"/>
    </location>
</feature>
<evidence type="ECO:0000313" key="3">
    <source>
        <dbReference type="EMBL" id="RZS69951.1"/>
    </source>
</evidence>
<reference evidence="3 5" key="2">
    <citation type="submission" date="2019-02" db="EMBL/GenBank/DDBJ databases">
        <title>Genomic Encyclopedia of Type Strains, Phase IV (KMG-IV): sequencing the most valuable type-strain genomes for metagenomic binning, comparative biology and taxonomic classification.</title>
        <authorList>
            <person name="Goeker M."/>
        </authorList>
    </citation>
    <scope>NUCLEOTIDE SEQUENCE [LARGE SCALE GENOMIC DNA]</scope>
    <source>
        <strain evidence="3 5">DSM 16618</strain>
    </source>
</reference>
<sequence>MSLLTPDITRHIGTSLPPFDFEVSRNDIRKYAIATGQRNPRFLSGDEAPLLFLFSAMIPRTPLEQLRPDGHHPDNPLIPVLPLKRIMAGGSEFQVLGRIMGGETLTVRQRILDIHEKEGASGPLIFLILENRYERQDGSPVVIEKLTRIAR</sequence>
<dbReference type="InterPro" id="IPR029069">
    <property type="entry name" value="HotDog_dom_sf"/>
</dbReference>
<dbReference type="Proteomes" id="UP000078084">
    <property type="component" value="Unassembled WGS sequence"/>
</dbReference>
<keyword evidence="4" id="KW-1185">Reference proteome</keyword>
<evidence type="ECO:0000313" key="2">
    <source>
        <dbReference type="EMBL" id="KKO72650.1"/>
    </source>
</evidence>
<dbReference type="Gene3D" id="3.10.129.10">
    <property type="entry name" value="Hotdog Thioesterase"/>
    <property type="match status" value="1"/>
</dbReference>
<comment type="caution">
    <text evidence="2">The sequence shown here is derived from an EMBL/GenBank/DDBJ whole genome shotgun (WGS) entry which is preliminary data.</text>
</comment>
<protein>
    <submittedName>
        <fullName evidence="3">3-methylfumaryl-CoA hydratase</fullName>
    </submittedName>
    <submittedName>
        <fullName evidence="2">Acyl dehydratase</fullName>
    </submittedName>
</protein>
<dbReference type="InterPro" id="IPR039569">
    <property type="entry name" value="FAS1-like_DH_region"/>
</dbReference>
<dbReference type="STRING" id="206506.AAV32_06485"/>
<dbReference type="EMBL" id="LBNE01000002">
    <property type="protein sequence ID" value="KKO72650.1"/>
    <property type="molecule type" value="Genomic_DNA"/>
</dbReference>
<organism evidence="2 4">
    <name type="scientific">Kerstersia gyiorum</name>
    <dbReference type="NCBI Taxonomy" id="206506"/>
    <lineage>
        <taxon>Bacteria</taxon>
        <taxon>Pseudomonadati</taxon>
        <taxon>Pseudomonadota</taxon>
        <taxon>Betaproteobacteria</taxon>
        <taxon>Burkholderiales</taxon>
        <taxon>Alcaligenaceae</taxon>
        <taxon>Kerstersia</taxon>
    </lineage>
</organism>
<gene>
    <name evidence="2" type="ORF">AAV32_06485</name>
    <name evidence="3" type="ORF">EV679_1337</name>
</gene>
<dbReference type="RefSeq" id="WP_068369056.1">
    <property type="nucleotide sequence ID" value="NZ_CBCSEB010000012.1"/>
</dbReference>
<reference evidence="2 4" key="1">
    <citation type="submission" date="2015-04" db="EMBL/GenBank/DDBJ databases">
        <title>Genome sequence of Kerstersia gyiorum CG1.</title>
        <authorList>
            <person name="Greninger A.L."/>
            <person name="Kozyreva V."/>
            <person name="Chaturvedi V."/>
        </authorList>
    </citation>
    <scope>NUCLEOTIDE SEQUENCE [LARGE SCALE GENOMIC DNA]</scope>
    <source>
        <strain evidence="2 4">CG1</strain>
    </source>
</reference>
<dbReference type="SUPFAM" id="SSF54637">
    <property type="entry name" value="Thioesterase/thiol ester dehydrase-isomerase"/>
    <property type="match status" value="1"/>
</dbReference>
<dbReference type="AlphaFoldDB" id="A0A171KUT3"/>
<name>A0A171KUT3_9BURK</name>
<dbReference type="Pfam" id="PF13452">
    <property type="entry name" value="FAS1_DH_region"/>
    <property type="match status" value="1"/>
</dbReference>
<accession>A0A171KUT3</accession>
<dbReference type="GeneID" id="99725977"/>
<evidence type="ECO:0000259" key="1">
    <source>
        <dbReference type="Pfam" id="PF13452"/>
    </source>
</evidence>
<dbReference type="Proteomes" id="UP000292039">
    <property type="component" value="Unassembled WGS sequence"/>
</dbReference>
<evidence type="ECO:0000313" key="5">
    <source>
        <dbReference type="Proteomes" id="UP000292039"/>
    </source>
</evidence>
<dbReference type="EMBL" id="SGWZ01000002">
    <property type="protein sequence ID" value="RZS69951.1"/>
    <property type="molecule type" value="Genomic_DNA"/>
</dbReference>